<proteinExistence type="predicted"/>
<dbReference type="Proteomes" id="UP000196329">
    <property type="component" value="Unassembled WGS sequence"/>
</dbReference>
<keyword evidence="1" id="KW-0812">Transmembrane</keyword>
<comment type="caution">
    <text evidence="2">The sequence shown here is derived from an EMBL/GenBank/DDBJ whole genome shotgun (WGS) entry which is preliminary data.</text>
</comment>
<dbReference type="AlphaFoldDB" id="A0A1Y3V3U9"/>
<organism evidence="2 3">
    <name type="scientific">Bacteroides uniformis</name>
    <dbReference type="NCBI Taxonomy" id="820"/>
    <lineage>
        <taxon>Bacteria</taxon>
        <taxon>Pseudomonadati</taxon>
        <taxon>Bacteroidota</taxon>
        <taxon>Bacteroidia</taxon>
        <taxon>Bacteroidales</taxon>
        <taxon>Bacteroidaceae</taxon>
        <taxon>Bacteroides</taxon>
    </lineage>
</organism>
<evidence type="ECO:0000313" key="2">
    <source>
        <dbReference type="EMBL" id="OUN53159.1"/>
    </source>
</evidence>
<keyword evidence="1" id="KW-1133">Transmembrane helix</keyword>
<accession>A0A1Y3V3U9</accession>
<dbReference type="EMBL" id="NFHS01000008">
    <property type="protein sequence ID" value="OUN53159.1"/>
    <property type="molecule type" value="Genomic_DNA"/>
</dbReference>
<evidence type="ECO:0000256" key="1">
    <source>
        <dbReference type="SAM" id="Phobius"/>
    </source>
</evidence>
<name>A0A1Y3V3U9_BACUN</name>
<gene>
    <name evidence="2" type="ORF">B5G17_15145</name>
</gene>
<feature type="transmembrane region" description="Helical" evidence="1">
    <location>
        <begin position="23"/>
        <end position="52"/>
    </location>
</feature>
<keyword evidence="1" id="KW-0472">Membrane</keyword>
<reference evidence="3" key="1">
    <citation type="submission" date="2017-04" db="EMBL/GenBank/DDBJ databases">
        <title>Function of individual gut microbiota members based on whole genome sequencing of pure cultures obtained from chicken caecum.</title>
        <authorList>
            <person name="Medvecky M."/>
            <person name="Cejkova D."/>
            <person name="Polansky O."/>
            <person name="Karasova D."/>
            <person name="Kubasova T."/>
            <person name="Cizek A."/>
            <person name="Rychlik I."/>
        </authorList>
    </citation>
    <scope>NUCLEOTIDE SEQUENCE [LARGE SCALE GENOMIC DNA]</scope>
    <source>
        <strain evidence="3">An67</strain>
    </source>
</reference>
<sequence length="67" mass="8012">MSIMMNELVEESVFLLKKYGTHFILRIILLIKSHFVLYLLLQIILLTIFTICEKNIKIVKLLRYIET</sequence>
<protein>
    <submittedName>
        <fullName evidence="2">Uncharacterized protein</fullName>
    </submittedName>
</protein>
<evidence type="ECO:0000313" key="3">
    <source>
        <dbReference type="Proteomes" id="UP000196329"/>
    </source>
</evidence>